<evidence type="ECO:0000256" key="2">
    <source>
        <dbReference type="SAM" id="Phobius"/>
    </source>
</evidence>
<feature type="compositionally biased region" description="Low complexity" evidence="1">
    <location>
        <begin position="88"/>
        <end position="98"/>
    </location>
</feature>
<evidence type="ECO:0000313" key="4">
    <source>
        <dbReference type="Proteomes" id="UP000235943"/>
    </source>
</evidence>
<evidence type="ECO:0000256" key="1">
    <source>
        <dbReference type="SAM" id="MobiDB-lite"/>
    </source>
</evidence>
<feature type="region of interest" description="Disordered" evidence="1">
    <location>
        <begin position="66"/>
        <end position="112"/>
    </location>
</feature>
<keyword evidence="4" id="KW-1185">Reference proteome</keyword>
<keyword evidence="2" id="KW-0812">Transmembrane</keyword>
<dbReference type="AlphaFoldDB" id="A0A2N8TTG3"/>
<comment type="caution">
    <text evidence="3">The sequence shown here is derived from an EMBL/GenBank/DDBJ whole genome shotgun (WGS) entry which is preliminary data.</text>
</comment>
<dbReference type="EMBL" id="POUC01000051">
    <property type="protein sequence ID" value="PNG22314.1"/>
    <property type="molecule type" value="Genomic_DNA"/>
</dbReference>
<gene>
    <name evidence="3" type="ORF">C1J00_09880</name>
</gene>
<dbReference type="RefSeq" id="WP_102908660.1">
    <property type="nucleotide sequence ID" value="NZ_POUC01000051.1"/>
</dbReference>
<organism evidence="3 4">
    <name type="scientific">Streptomyces cahuitamycinicus</name>
    <dbReference type="NCBI Taxonomy" id="2070367"/>
    <lineage>
        <taxon>Bacteria</taxon>
        <taxon>Bacillati</taxon>
        <taxon>Actinomycetota</taxon>
        <taxon>Actinomycetes</taxon>
        <taxon>Kitasatosporales</taxon>
        <taxon>Streptomycetaceae</taxon>
        <taxon>Streptomyces</taxon>
    </lineage>
</organism>
<sequence length="112" mass="11300">MKTSPVHDDRQSRLIISVAVGTLVLALVILVALLVGDETESGHEGSSCPAGAAGVLNPVTCQPYGSTGAAVPGASESRSSARKPVQQPKAPAVKMPAAPKAPAPPRVSVGRR</sequence>
<reference evidence="3 4" key="1">
    <citation type="submission" date="2018-01" db="EMBL/GenBank/DDBJ databases">
        <title>Draft genome sequence of Streptomyces sp. 13K301.</title>
        <authorList>
            <person name="Sahin N."/>
            <person name="Saygin H."/>
            <person name="Ay H."/>
        </authorList>
    </citation>
    <scope>NUCLEOTIDE SEQUENCE [LARGE SCALE GENOMIC DNA]</scope>
    <source>
        <strain evidence="3 4">13K301</strain>
    </source>
</reference>
<dbReference type="Proteomes" id="UP000235943">
    <property type="component" value="Unassembled WGS sequence"/>
</dbReference>
<evidence type="ECO:0000313" key="3">
    <source>
        <dbReference type="EMBL" id="PNG22314.1"/>
    </source>
</evidence>
<keyword evidence="2" id="KW-0472">Membrane</keyword>
<protein>
    <submittedName>
        <fullName evidence="3">Uncharacterized protein</fullName>
    </submittedName>
</protein>
<name>A0A2N8TTG3_9ACTN</name>
<proteinExistence type="predicted"/>
<accession>A0A2N8TTG3</accession>
<keyword evidence="2" id="KW-1133">Transmembrane helix</keyword>
<feature type="transmembrane region" description="Helical" evidence="2">
    <location>
        <begin position="12"/>
        <end position="35"/>
    </location>
</feature>